<dbReference type="AlphaFoldDB" id="A0A2J7TC22"/>
<gene>
    <name evidence="5" type="ORF">CR492_19350</name>
</gene>
<name>A0A2J7TC22_METSI</name>
<dbReference type="PANTHER" id="PTHR43673:SF10">
    <property type="entry name" value="NADH DEHYDROGENASE_NAD(P)H NITROREDUCTASE XCC3605-RELATED"/>
    <property type="match status" value="1"/>
</dbReference>
<dbReference type="SUPFAM" id="SSF55469">
    <property type="entry name" value="FMN-dependent nitroreductase-like"/>
    <property type="match status" value="1"/>
</dbReference>
<feature type="domain" description="Nitroreductase" evidence="4">
    <location>
        <begin position="17"/>
        <end position="59"/>
    </location>
</feature>
<dbReference type="RefSeq" id="WP_102845361.1">
    <property type="nucleotide sequence ID" value="NZ_PDZR01000037.1"/>
</dbReference>
<dbReference type="GO" id="GO:0016491">
    <property type="term" value="F:oxidoreductase activity"/>
    <property type="evidence" value="ECO:0007669"/>
    <property type="project" value="UniProtKB-KW"/>
</dbReference>
<dbReference type="InterPro" id="IPR000415">
    <property type="entry name" value="Nitroreductase-like"/>
</dbReference>
<evidence type="ECO:0000256" key="1">
    <source>
        <dbReference type="ARBA" id="ARBA00007118"/>
    </source>
</evidence>
<evidence type="ECO:0000313" key="6">
    <source>
        <dbReference type="Proteomes" id="UP000236286"/>
    </source>
</evidence>
<feature type="compositionally biased region" description="Polar residues" evidence="3">
    <location>
        <begin position="176"/>
        <end position="188"/>
    </location>
</feature>
<dbReference type="Proteomes" id="UP000236286">
    <property type="component" value="Unassembled WGS sequence"/>
</dbReference>
<proteinExistence type="inferred from homology"/>
<accession>A0A2J7TC22</accession>
<feature type="region of interest" description="Disordered" evidence="3">
    <location>
        <begin position="175"/>
        <end position="198"/>
    </location>
</feature>
<comment type="caution">
    <text evidence="5">The sequence shown here is derived from an EMBL/GenBank/DDBJ whole genome shotgun (WGS) entry which is preliminary data.</text>
</comment>
<keyword evidence="2" id="KW-0560">Oxidoreductase</keyword>
<evidence type="ECO:0000259" key="4">
    <source>
        <dbReference type="Pfam" id="PF00881"/>
    </source>
</evidence>
<evidence type="ECO:0000256" key="3">
    <source>
        <dbReference type="SAM" id="MobiDB-lite"/>
    </source>
</evidence>
<evidence type="ECO:0000313" key="5">
    <source>
        <dbReference type="EMBL" id="PNG24310.1"/>
    </source>
</evidence>
<sequence>MTTNPRRPDYPVDAIFKDRWSPRALTGEPMPEADLRTIFEAARWAPSSSNTQPWRFFYALRETPEFATFLGLLAGGNQLWAKNASALLIIASKKTFVPPGKTEPVESRSHSFDAGTAWGFFALQAHKLGYVTHAMGGFDVPRSALELNMPEDFRPEAAIAIGKLADKSILPENLQARETPSGRNSQTEFVFAGPFPRS</sequence>
<reference evidence="5 6" key="1">
    <citation type="submission" date="2017-10" db="EMBL/GenBank/DDBJ databases">
        <title>Genome announcement of Methylocella silvestris TVC from permafrost.</title>
        <authorList>
            <person name="Wang J."/>
            <person name="Geng K."/>
            <person name="Ul-Haque F."/>
            <person name="Crombie A.T."/>
            <person name="Street L.E."/>
            <person name="Wookey P.A."/>
            <person name="Murrell J.C."/>
            <person name="Pratscher J."/>
        </authorList>
    </citation>
    <scope>NUCLEOTIDE SEQUENCE [LARGE SCALE GENOMIC DNA]</scope>
    <source>
        <strain evidence="5 6">TVC</strain>
    </source>
</reference>
<dbReference type="Gene3D" id="3.40.109.10">
    <property type="entry name" value="NADH Oxidase"/>
    <property type="match status" value="1"/>
</dbReference>
<dbReference type="OrthoDB" id="9802510at2"/>
<dbReference type="PANTHER" id="PTHR43673">
    <property type="entry name" value="NAD(P)H NITROREDUCTASE YDGI-RELATED"/>
    <property type="match status" value="1"/>
</dbReference>
<protein>
    <submittedName>
        <fullName evidence="5">Nitroreductase</fullName>
    </submittedName>
</protein>
<dbReference type="InterPro" id="IPR029479">
    <property type="entry name" value="Nitroreductase"/>
</dbReference>
<evidence type="ECO:0000256" key="2">
    <source>
        <dbReference type="ARBA" id="ARBA00023002"/>
    </source>
</evidence>
<dbReference type="EMBL" id="PDZR01000037">
    <property type="protein sequence ID" value="PNG24310.1"/>
    <property type="molecule type" value="Genomic_DNA"/>
</dbReference>
<organism evidence="5 6">
    <name type="scientific">Methylocella silvestris</name>
    <dbReference type="NCBI Taxonomy" id="199596"/>
    <lineage>
        <taxon>Bacteria</taxon>
        <taxon>Pseudomonadati</taxon>
        <taxon>Pseudomonadota</taxon>
        <taxon>Alphaproteobacteria</taxon>
        <taxon>Hyphomicrobiales</taxon>
        <taxon>Beijerinckiaceae</taxon>
        <taxon>Methylocella</taxon>
    </lineage>
</organism>
<dbReference type="Pfam" id="PF00881">
    <property type="entry name" value="Nitroreductase"/>
    <property type="match status" value="1"/>
</dbReference>
<dbReference type="CDD" id="cd02138">
    <property type="entry name" value="TdsD-like"/>
    <property type="match status" value="1"/>
</dbReference>
<comment type="similarity">
    <text evidence="1">Belongs to the nitroreductase family.</text>
</comment>